<keyword evidence="4" id="KW-1185">Reference proteome</keyword>
<feature type="region of interest" description="Disordered" evidence="1">
    <location>
        <begin position="231"/>
        <end position="261"/>
    </location>
</feature>
<evidence type="ECO:0000256" key="1">
    <source>
        <dbReference type="SAM" id="MobiDB-lite"/>
    </source>
</evidence>
<reference evidence="3 4" key="1">
    <citation type="journal article" date="2019" name="Int. J. Syst. Evol. Microbiol.">
        <title>The Global Catalogue of Microorganisms (GCM) 10K type strain sequencing project: providing services to taxonomists for standard genome sequencing and annotation.</title>
        <authorList>
            <consortium name="The Broad Institute Genomics Platform"/>
            <consortium name="The Broad Institute Genome Sequencing Center for Infectious Disease"/>
            <person name="Wu L."/>
            <person name="Ma J."/>
        </authorList>
    </citation>
    <scope>NUCLEOTIDE SEQUENCE [LARGE SCALE GENOMIC DNA]</scope>
    <source>
        <strain evidence="3 4">JCM 12393</strain>
    </source>
</reference>
<dbReference type="Proteomes" id="UP001499863">
    <property type="component" value="Unassembled WGS sequence"/>
</dbReference>
<accession>A0ABN1YIM5</accession>
<sequence>MTARRSAGGLTLTPMPAPAFLLPAHPLDPRRVDPQFAWEARLLRDLGGEHHLVDHDALLAGAAHTAVRGVPAGRGPFWYRGWMLPSHRYAEFAAALAERGGQLLTSPPGYASAHELPGWYEVFEGATPQSVWLPLAGAGAEAGAGVEVGPPSAERLAAAVARLGGRGPAMVKDYVKSRKHEWDEACYIPELADLPAVERVVARFVELQAEHLAGGVVLRRFEEFTRVVWDTHGGPSDGGSSGSGPSDGGSSGGGPEGASDGRRRAVEARVWWLDGEPVLVGPHPDLPGCPAAPDLSVVRPLVRALGCRFVTTDLAERADGSGWRVVEVGDGQVSELPRGIDPSALLIALLAA</sequence>
<dbReference type="InterPro" id="IPR025643">
    <property type="entry name" value="R2K_3"/>
</dbReference>
<evidence type="ECO:0000313" key="4">
    <source>
        <dbReference type="Proteomes" id="UP001499863"/>
    </source>
</evidence>
<evidence type="ECO:0000259" key="2">
    <source>
        <dbReference type="Pfam" id="PF14243"/>
    </source>
</evidence>
<name>A0ABN1YIM5_9ACTN</name>
<dbReference type="Pfam" id="PF14243">
    <property type="entry name" value="R2K_3"/>
    <property type="match status" value="1"/>
</dbReference>
<dbReference type="EMBL" id="BAAAKJ010000507">
    <property type="protein sequence ID" value="GAA1414957.1"/>
    <property type="molecule type" value="Genomic_DNA"/>
</dbReference>
<feature type="domain" description="ATP-grasp" evidence="2">
    <location>
        <begin position="163"/>
        <end position="346"/>
    </location>
</feature>
<gene>
    <name evidence="3" type="ORF">GCM10009639_68780</name>
</gene>
<feature type="compositionally biased region" description="Gly residues" evidence="1">
    <location>
        <begin position="235"/>
        <end position="256"/>
    </location>
</feature>
<proteinExistence type="predicted"/>
<comment type="caution">
    <text evidence="3">The sequence shown here is derived from an EMBL/GenBank/DDBJ whole genome shotgun (WGS) entry which is preliminary data.</text>
</comment>
<evidence type="ECO:0000313" key="3">
    <source>
        <dbReference type="EMBL" id="GAA1414957.1"/>
    </source>
</evidence>
<organism evidence="3 4">
    <name type="scientific">Kitasatospora putterlickiae</name>
    <dbReference type="NCBI Taxonomy" id="221725"/>
    <lineage>
        <taxon>Bacteria</taxon>
        <taxon>Bacillati</taxon>
        <taxon>Actinomycetota</taxon>
        <taxon>Actinomycetes</taxon>
        <taxon>Kitasatosporales</taxon>
        <taxon>Streptomycetaceae</taxon>
        <taxon>Kitasatospora</taxon>
    </lineage>
</organism>
<protein>
    <submittedName>
        <fullName evidence="3">ATP-grasp domain-containing protein</fullName>
    </submittedName>
</protein>